<evidence type="ECO:0000313" key="5">
    <source>
        <dbReference type="Proteomes" id="UP000027446"/>
    </source>
</evidence>
<protein>
    <recommendedName>
        <fullName evidence="2">Ribosomal silencing factor RsfS</fullName>
    </recommendedName>
</protein>
<dbReference type="AlphaFoldDB" id="A0A069E2X1"/>
<dbReference type="PATRIC" id="fig|1280949.3.peg.486"/>
<dbReference type="EMBL" id="ARYH01000001">
    <property type="protein sequence ID" value="KCZ84485.1"/>
    <property type="molecule type" value="Genomic_DNA"/>
</dbReference>
<evidence type="ECO:0000313" key="4">
    <source>
        <dbReference type="EMBL" id="KCZ84485.1"/>
    </source>
</evidence>
<dbReference type="STRING" id="1280949.HAD_02360"/>
<comment type="subcellular location">
    <subcellularLocation>
        <location evidence="2">Cytoplasm</location>
    </subcellularLocation>
</comment>
<dbReference type="eggNOG" id="COG0799">
    <property type="taxonomic scope" value="Bacteria"/>
</dbReference>
<comment type="similarity">
    <text evidence="1 2">Belongs to the Iojap/RsfS family.</text>
</comment>
<keyword evidence="2" id="KW-0963">Cytoplasm</keyword>
<proteinExistence type="inferred from homology"/>
<organism evidence="4 5">
    <name type="scientific">Hyphomonas adhaerens MHS-3</name>
    <dbReference type="NCBI Taxonomy" id="1280949"/>
    <lineage>
        <taxon>Bacteria</taxon>
        <taxon>Pseudomonadati</taxon>
        <taxon>Pseudomonadota</taxon>
        <taxon>Alphaproteobacteria</taxon>
        <taxon>Hyphomonadales</taxon>
        <taxon>Hyphomonadaceae</taxon>
        <taxon>Hyphomonas</taxon>
    </lineage>
</organism>
<name>A0A069E2X1_9PROT</name>
<dbReference type="HAMAP" id="MF_01477">
    <property type="entry name" value="Iojap_RsfS"/>
    <property type="match status" value="1"/>
</dbReference>
<feature type="region of interest" description="Disordered" evidence="3">
    <location>
        <begin position="1"/>
        <end position="22"/>
    </location>
</feature>
<comment type="caution">
    <text evidence="4">The sequence shown here is derived from an EMBL/GenBank/DDBJ whole genome shotgun (WGS) entry which is preliminary data.</text>
</comment>
<dbReference type="GO" id="GO:0042256">
    <property type="term" value="P:cytosolic ribosome assembly"/>
    <property type="evidence" value="ECO:0007669"/>
    <property type="project" value="UniProtKB-UniRule"/>
</dbReference>
<keyword evidence="5" id="KW-1185">Reference proteome</keyword>
<gene>
    <name evidence="2" type="primary">rsfS</name>
    <name evidence="4" type="ORF">HAD_02360</name>
</gene>
<dbReference type="GO" id="GO:0043023">
    <property type="term" value="F:ribosomal large subunit binding"/>
    <property type="evidence" value="ECO:0007669"/>
    <property type="project" value="TreeGrafter"/>
</dbReference>
<keyword evidence="2" id="KW-0810">Translation regulation</keyword>
<comment type="subunit">
    <text evidence="2">Interacts with ribosomal protein uL14 (rplN).</text>
</comment>
<dbReference type="GO" id="GO:0090071">
    <property type="term" value="P:negative regulation of ribosome biogenesis"/>
    <property type="evidence" value="ECO:0007669"/>
    <property type="project" value="UniProtKB-UniRule"/>
</dbReference>
<dbReference type="NCBIfam" id="TIGR00090">
    <property type="entry name" value="rsfS_iojap_ybeB"/>
    <property type="match status" value="1"/>
</dbReference>
<dbReference type="PANTHER" id="PTHR21043:SF0">
    <property type="entry name" value="MITOCHONDRIAL ASSEMBLY OF RIBOSOMAL LARGE SUBUNIT PROTEIN 1"/>
    <property type="match status" value="1"/>
</dbReference>
<dbReference type="InterPro" id="IPR043519">
    <property type="entry name" value="NT_sf"/>
</dbReference>
<keyword evidence="2" id="KW-0678">Repressor</keyword>
<dbReference type="Gene3D" id="3.30.460.10">
    <property type="entry name" value="Beta Polymerase, domain 2"/>
    <property type="match status" value="1"/>
</dbReference>
<evidence type="ECO:0000256" key="3">
    <source>
        <dbReference type="SAM" id="MobiDB-lite"/>
    </source>
</evidence>
<dbReference type="InterPro" id="IPR004394">
    <property type="entry name" value="Iojap/RsfS/C7orf30"/>
</dbReference>
<dbReference type="Proteomes" id="UP000027446">
    <property type="component" value="Unassembled WGS sequence"/>
</dbReference>
<dbReference type="GO" id="GO:0005737">
    <property type="term" value="C:cytoplasm"/>
    <property type="evidence" value="ECO:0007669"/>
    <property type="project" value="UniProtKB-SubCell"/>
</dbReference>
<evidence type="ECO:0000256" key="2">
    <source>
        <dbReference type="HAMAP-Rule" id="MF_01477"/>
    </source>
</evidence>
<dbReference type="PANTHER" id="PTHR21043">
    <property type="entry name" value="IOJAP SUPERFAMILY ORTHOLOG"/>
    <property type="match status" value="1"/>
</dbReference>
<dbReference type="SUPFAM" id="SSF81301">
    <property type="entry name" value="Nucleotidyltransferase"/>
    <property type="match status" value="1"/>
</dbReference>
<reference evidence="4 5" key="1">
    <citation type="journal article" date="2014" name="Antonie Van Leeuwenhoek">
        <title>Hyphomonas beringensis sp. nov. and Hyphomonas chukchiensis sp. nov., isolated from surface seawater of the Bering Sea and Chukchi Sea.</title>
        <authorList>
            <person name="Li C."/>
            <person name="Lai Q."/>
            <person name="Li G."/>
            <person name="Dong C."/>
            <person name="Wang J."/>
            <person name="Liao Y."/>
            <person name="Shao Z."/>
        </authorList>
    </citation>
    <scope>NUCLEOTIDE SEQUENCE [LARGE SCALE GENOMIC DNA]</scope>
    <source>
        <strain evidence="4 5">MHS-3</strain>
    </source>
</reference>
<accession>A0A069E2X1</accession>
<sequence>MKRPAWYYARDQQPEGTKTLTSSAPRLQAAKQATVEDIRVVAESLAKSLEDDKAEDLLFIDLQGKSSLADFMIIASGRSGRHVAALADHISQEAKKLTGRPASVEGMPNADWVLIDTGDVIVHLFRPEVREFYNLEKIWAPDSAHMRSKAQ</sequence>
<evidence type="ECO:0000256" key="1">
    <source>
        <dbReference type="ARBA" id="ARBA00010574"/>
    </source>
</evidence>
<dbReference type="GO" id="GO:0017148">
    <property type="term" value="P:negative regulation of translation"/>
    <property type="evidence" value="ECO:0007669"/>
    <property type="project" value="UniProtKB-UniRule"/>
</dbReference>
<comment type="function">
    <text evidence="2">Functions as a ribosomal silencing factor. Interacts with ribosomal protein uL14 (rplN), blocking formation of intersubunit bridge B8. Prevents association of the 30S and 50S ribosomal subunits and the formation of functional ribosomes, thus repressing translation.</text>
</comment>
<dbReference type="Pfam" id="PF02410">
    <property type="entry name" value="RsfS"/>
    <property type="match status" value="1"/>
</dbReference>